<organism evidence="1">
    <name type="scientific">Opuntia streptacantha</name>
    <name type="common">Prickly pear cactus</name>
    <name type="synonym">Opuntia cardona</name>
    <dbReference type="NCBI Taxonomy" id="393608"/>
    <lineage>
        <taxon>Eukaryota</taxon>
        <taxon>Viridiplantae</taxon>
        <taxon>Streptophyta</taxon>
        <taxon>Embryophyta</taxon>
        <taxon>Tracheophyta</taxon>
        <taxon>Spermatophyta</taxon>
        <taxon>Magnoliopsida</taxon>
        <taxon>eudicotyledons</taxon>
        <taxon>Gunneridae</taxon>
        <taxon>Pentapetalae</taxon>
        <taxon>Caryophyllales</taxon>
        <taxon>Cactineae</taxon>
        <taxon>Cactaceae</taxon>
        <taxon>Opuntioideae</taxon>
        <taxon>Opuntia</taxon>
    </lineage>
</organism>
<reference evidence="1" key="2">
    <citation type="submission" date="2020-07" db="EMBL/GenBank/DDBJ databases">
        <authorList>
            <person name="Vera ALvarez R."/>
            <person name="Arias-Moreno D.M."/>
            <person name="Jimenez-Jacinto V."/>
            <person name="Jimenez-Bremont J.F."/>
            <person name="Swaminathan K."/>
            <person name="Moose S.P."/>
            <person name="Guerrero-Gonzalez M.L."/>
            <person name="Marino-Ramirez L."/>
            <person name="Landsman D."/>
            <person name="Rodriguez-Kessler M."/>
            <person name="Delgado-Sanchez P."/>
        </authorList>
    </citation>
    <scope>NUCLEOTIDE SEQUENCE</scope>
    <source>
        <tissue evidence="1">Cladode</tissue>
    </source>
</reference>
<protein>
    <submittedName>
        <fullName evidence="1">Uncharacterized protein</fullName>
    </submittedName>
</protein>
<name>A0A7C8ZA73_OPUST</name>
<dbReference type="AlphaFoldDB" id="A0A7C8ZA73"/>
<accession>A0A7C8ZA73</accession>
<dbReference type="EMBL" id="GISG01106662">
    <property type="protein sequence ID" value="MBA4637737.1"/>
    <property type="molecule type" value="Transcribed_RNA"/>
</dbReference>
<sequence>MTDSAGDLITQVGSVGQMIRLIKRTKTNTRKLKNWVQSLLSQASQINQTAVEALLNSLCWNCNVLGAQLHGQDRGRFISESTNLGDYAYALDVVEFFEELLLISVYAFLPILNHSYG</sequence>
<proteinExistence type="predicted"/>
<reference evidence="1" key="1">
    <citation type="journal article" date="2013" name="J. Plant Res.">
        <title>Effect of fungi and light on seed germination of three Opuntia species from semiarid lands of central Mexico.</title>
        <authorList>
            <person name="Delgado-Sanchez P."/>
            <person name="Jimenez-Bremont J.F."/>
            <person name="Guerrero-Gonzalez Mde L."/>
            <person name="Flores J."/>
        </authorList>
    </citation>
    <scope>NUCLEOTIDE SEQUENCE</scope>
    <source>
        <tissue evidence="1">Cladode</tissue>
    </source>
</reference>
<evidence type="ECO:0000313" key="1">
    <source>
        <dbReference type="EMBL" id="MBA4637737.1"/>
    </source>
</evidence>